<accession>A0A1Q8S7D2</accession>
<dbReference type="OrthoDB" id="506431at2759"/>
<reference evidence="3 4" key="1">
    <citation type="submission" date="2016-11" db="EMBL/GenBank/DDBJ databases">
        <title>Draft Genome Assembly of Colletotrichum chlorophyti a pathogen of herbaceous plants.</title>
        <authorList>
            <person name="Gan P."/>
            <person name="Narusaka M."/>
            <person name="Tsushima A."/>
            <person name="Narusaka Y."/>
            <person name="Takano Y."/>
            <person name="Shirasu K."/>
        </authorList>
    </citation>
    <scope>NUCLEOTIDE SEQUENCE [LARGE SCALE GENOMIC DNA]</scope>
    <source>
        <strain evidence="3 4">NTL11</strain>
    </source>
</reference>
<dbReference type="Gene3D" id="3.10.129.10">
    <property type="entry name" value="Hotdog Thioesterase"/>
    <property type="match status" value="1"/>
</dbReference>
<protein>
    <submittedName>
        <fullName evidence="3">Acyl-coenzyme A thioesterase THEM4-like protein 1</fullName>
    </submittedName>
</protein>
<dbReference type="PANTHER" id="PTHR47260">
    <property type="entry name" value="UPF0644 PROTEIN PB2B4.06"/>
    <property type="match status" value="1"/>
</dbReference>
<organism evidence="3 4">
    <name type="scientific">Colletotrichum chlorophyti</name>
    <dbReference type="NCBI Taxonomy" id="708187"/>
    <lineage>
        <taxon>Eukaryota</taxon>
        <taxon>Fungi</taxon>
        <taxon>Dikarya</taxon>
        <taxon>Ascomycota</taxon>
        <taxon>Pezizomycotina</taxon>
        <taxon>Sordariomycetes</taxon>
        <taxon>Hypocreomycetidae</taxon>
        <taxon>Glomerellales</taxon>
        <taxon>Glomerellaceae</taxon>
        <taxon>Colletotrichum</taxon>
    </lineage>
</organism>
<name>A0A1Q8S7D2_9PEZI</name>
<comment type="caution">
    <text evidence="3">The sequence shown here is derived from an EMBL/GenBank/DDBJ whole genome shotgun (WGS) entry which is preliminary data.</text>
</comment>
<dbReference type="InterPro" id="IPR029069">
    <property type="entry name" value="HotDog_dom_sf"/>
</dbReference>
<evidence type="ECO:0000313" key="3">
    <source>
        <dbReference type="EMBL" id="OLN97286.1"/>
    </source>
</evidence>
<evidence type="ECO:0000259" key="2">
    <source>
        <dbReference type="Pfam" id="PF03061"/>
    </source>
</evidence>
<dbReference type="Pfam" id="PF03061">
    <property type="entry name" value="4HBT"/>
    <property type="match status" value="1"/>
</dbReference>
<proteinExistence type="predicted"/>
<dbReference type="InterPro" id="IPR006683">
    <property type="entry name" value="Thioestr_dom"/>
</dbReference>
<dbReference type="AlphaFoldDB" id="A0A1Q8S7D2"/>
<keyword evidence="4" id="KW-1185">Reference proteome</keyword>
<evidence type="ECO:0000313" key="4">
    <source>
        <dbReference type="Proteomes" id="UP000186583"/>
    </source>
</evidence>
<dbReference type="PANTHER" id="PTHR47260:SF6">
    <property type="entry name" value="THIOESTERASE DOMAIN-CONTAINING PROTEIN"/>
    <property type="match status" value="1"/>
</dbReference>
<feature type="region of interest" description="Disordered" evidence="1">
    <location>
        <begin position="63"/>
        <end position="91"/>
    </location>
</feature>
<dbReference type="CDD" id="cd03443">
    <property type="entry name" value="PaaI_thioesterase"/>
    <property type="match status" value="1"/>
</dbReference>
<feature type="domain" description="Thioesterase" evidence="2">
    <location>
        <begin position="113"/>
        <end position="193"/>
    </location>
</feature>
<sequence length="207" mass="22792">MKKENPDLKHFLSIPWCAAHLNEPDTVRETASSRFPKPDTEDEFFSTTMHTDRTIAAFVTFYKRPPPSSSAQRRDGTTGEGGTGGRNDDGAGNLIRELKALLTLRSGVNGYAGVSHGGVVAAVLDEVIGLVFPINRVNNLIPEGAYMTAYLHTRYVRPVETPQTLLCVAEVKKVEGRKYWVTGRIEDSGGRVLAEAESLYVKLKEKL</sequence>
<dbReference type="InterPro" id="IPR052061">
    <property type="entry name" value="PTE-AB_protein"/>
</dbReference>
<dbReference type="EMBL" id="MPGH01000008">
    <property type="protein sequence ID" value="OLN97286.1"/>
    <property type="molecule type" value="Genomic_DNA"/>
</dbReference>
<dbReference type="SUPFAM" id="SSF54637">
    <property type="entry name" value="Thioesterase/thiol ester dehydrase-isomerase"/>
    <property type="match status" value="1"/>
</dbReference>
<dbReference type="STRING" id="708187.A0A1Q8S7D2"/>
<gene>
    <name evidence="3" type="ORF">CCHL11_01275</name>
</gene>
<evidence type="ECO:0000256" key="1">
    <source>
        <dbReference type="SAM" id="MobiDB-lite"/>
    </source>
</evidence>
<dbReference type="Proteomes" id="UP000186583">
    <property type="component" value="Unassembled WGS sequence"/>
</dbReference>